<dbReference type="OrthoDB" id="3266819at2"/>
<evidence type="ECO:0000313" key="2">
    <source>
        <dbReference type="Proteomes" id="UP000315628"/>
    </source>
</evidence>
<reference evidence="1 2" key="1">
    <citation type="submission" date="2019-06" db="EMBL/GenBank/DDBJ databases">
        <title>Sequencing the genomes of 1000 actinobacteria strains.</title>
        <authorList>
            <person name="Klenk H.-P."/>
        </authorList>
    </citation>
    <scope>NUCLEOTIDE SEQUENCE [LARGE SCALE GENOMIC DNA]</scope>
    <source>
        <strain evidence="1 2">DSM 18935</strain>
    </source>
</reference>
<gene>
    <name evidence="1" type="ORF">FB557_2473</name>
</gene>
<protein>
    <submittedName>
        <fullName evidence="1">Uncharacterized protein DUF2505</fullName>
    </submittedName>
</protein>
<sequence length="165" mass="17168">MTGVNLTKTYDLPASVEDAYAVITDEDFQRDRVGAVGHGSTAAVSRSGETAVVRIEIQQPTDGAPAPVRSVVGDHLTVIDERQWGEATADGAREADLRVHTVGAPINLTGSAALRPTTAGCQLVIDGDLRCTIPLIGRSLEGQIAGAIGQVVDEEAAALARRLGE</sequence>
<proteinExistence type="predicted"/>
<comment type="caution">
    <text evidence="1">The sequence shown here is derived from an EMBL/GenBank/DDBJ whole genome shotgun (WGS) entry which is preliminary data.</text>
</comment>
<dbReference type="InterPro" id="IPR019639">
    <property type="entry name" value="DUF2505"/>
</dbReference>
<dbReference type="AlphaFoldDB" id="A0A560W870"/>
<accession>A0A560W870</accession>
<organism evidence="1 2">
    <name type="scientific">Marihabitans asiaticum</name>
    <dbReference type="NCBI Taxonomy" id="415218"/>
    <lineage>
        <taxon>Bacteria</taxon>
        <taxon>Bacillati</taxon>
        <taxon>Actinomycetota</taxon>
        <taxon>Actinomycetes</taxon>
        <taxon>Micrococcales</taxon>
        <taxon>Intrasporangiaceae</taxon>
        <taxon>Marihabitans</taxon>
    </lineage>
</organism>
<name>A0A560W870_9MICO</name>
<keyword evidence="2" id="KW-1185">Reference proteome</keyword>
<evidence type="ECO:0000313" key="1">
    <source>
        <dbReference type="EMBL" id="TWD13832.1"/>
    </source>
</evidence>
<dbReference type="Proteomes" id="UP000315628">
    <property type="component" value="Unassembled WGS sequence"/>
</dbReference>
<dbReference type="Pfam" id="PF10698">
    <property type="entry name" value="DUF2505"/>
    <property type="match status" value="1"/>
</dbReference>
<dbReference type="SUPFAM" id="SSF55961">
    <property type="entry name" value="Bet v1-like"/>
    <property type="match status" value="1"/>
</dbReference>
<dbReference type="EMBL" id="VIUW01000004">
    <property type="protein sequence ID" value="TWD13832.1"/>
    <property type="molecule type" value="Genomic_DNA"/>
</dbReference>